<reference evidence="4 5" key="1">
    <citation type="submission" date="2016-11" db="EMBL/GenBank/DDBJ databases">
        <authorList>
            <person name="Donegan-Quick R."/>
            <person name="Bryant T.D."/>
            <person name="Hughes K.A."/>
            <person name="Quiroz D.E."/>
            <person name="Nayek S."/>
            <person name="Syed N."/>
            <person name="Wagner P.E."/>
            <person name="Kim T."/>
            <person name="Visi D.K."/>
            <person name="Allen M.S."/>
            <person name="Hughes L.E."/>
            <person name="Garlena R.A."/>
            <person name="Russell D.A."/>
            <person name="Pope W.H."/>
            <person name="Jacobs-Sera D."/>
            <person name="Hendrix R.W."/>
            <person name="Hatfull G.F."/>
        </authorList>
    </citation>
    <scope>NUCLEOTIDE SEQUENCE [LARGE SCALE GENOMIC DNA]</scope>
</reference>
<feature type="compositionally biased region" description="Low complexity" evidence="3">
    <location>
        <begin position="124"/>
        <end position="152"/>
    </location>
</feature>
<accession>A0A1J0MCT7</accession>
<dbReference type="InterPro" id="IPR000424">
    <property type="entry name" value="Primosome_PriB/ssb"/>
</dbReference>
<dbReference type="PIRSF" id="PIRSF002070">
    <property type="entry name" value="SSB"/>
    <property type="match status" value="1"/>
</dbReference>
<dbReference type="CDD" id="cd04496">
    <property type="entry name" value="SSB_OBF"/>
    <property type="match status" value="1"/>
</dbReference>
<dbReference type="GO" id="GO:0006260">
    <property type="term" value="P:DNA replication"/>
    <property type="evidence" value="ECO:0007669"/>
    <property type="project" value="InterPro"/>
</dbReference>
<dbReference type="GO" id="GO:0009295">
    <property type="term" value="C:nucleoid"/>
    <property type="evidence" value="ECO:0007669"/>
    <property type="project" value="TreeGrafter"/>
</dbReference>
<dbReference type="EMBL" id="KY092484">
    <property type="protein sequence ID" value="APD18792.1"/>
    <property type="molecule type" value="Genomic_DNA"/>
</dbReference>
<dbReference type="PROSITE" id="PS50935">
    <property type="entry name" value="SSB"/>
    <property type="match status" value="1"/>
</dbReference>
<evidence type="ECO:0000313" key="5">
    <source>
        <dbReference type="Proteomes" id="UP000222578"/>
    </source>
</evidence>
<keyword evidence="1 2" id="KW-0238">DNA-binding</keyword>
<feature type="region of interest" description="Disordered" evidence="3">
    <location>
        <begin position="120"/>
        <end position="165"/>
    </location>
</feature>
<gene>
    <name evidence="4" type="ORF">SEA_RALEIGH_44</name>
</gene>
<keyword evidence="5" id="KW-1185">Reference proteome</keyword>
<dbReference type="NCBIfam" id="NF005851">
    <property type="entry name" value="PRK07772.1"/>
    <property type="match status" value="1"/>
</dbReference>
<dbReference type="Gene3D" id="2.40.50.140">
    <property type="entry name" value="Nucleic acid-binding proteins"/>
    <property type="match status" value="1"/>
</dbReference>
<dbReference type="InterPro" id="IPR011344">
    <property type="entry name" value="ssDNA-bd"/>
</dbReference>
<organism evidence="4 5">
    <name type="scientific">Streptomyces phage Raleigh</name>
    <dbReference type="NCBI Taxonomy" id="1920312"/>
    <lineage>
        <taxon>Viruses</taxon>
        <taxon>Duplodnaviria</taxon>
        <taxon>Heunggongvirae</taxon>
        <taxon>Uroviricota</taxon>
        <taxon>Caudoviricetes</taxon>
        <taxon>Raleighvirus</taxon>
        <taxon>Raleighvirus raleigh</taxon>
    </lineage>
</organism>
<dbReference type="PANTHER" id="PTHR10302">
    <property type="entry name" value="SINGLE-STRANDED DNA-BINDING PROTEIN"/>
    <property type="match status" value="1"/>
</dbReference>
<evidence type="ECO:0000313" key="4">
    <source>
        <dbReference type="EMBL" id="APD18792.1"/>
    </source>
</evidence>
<name>A0A1J0MCT7_9CAUD</name>
<dbReference type="GO" id="GO:0003697">
    <property type="term" value="F:single-stranded DNA binding"/>
    <property type="evidence" value="ECO:0007669"/>
    <property type="project" value="InterPro"/>
</dbReference>
<dbReference type="Proteomes" id="UP000222578">
    <property type="component" value="Segment"/>
</dbReference>
<dbReference type="InterPro" id="IPR012340">
    <property type="entry name" value="NA-bd_OB-fold"/>
</dbReference>
<dbReference type="Pfam" id="PF00436">
    <property type="entry name" value="SSB"/>
    <property type="match status" value="1"/>
</dbReference>
<proteinExistence type="inferred from homology"/>
<evidence type="ECO:0000256" key="2">
    <source>
        <dbReference type="PIRNR" id="PIRNR002070"/>
    </source>
</evidence>
<evidence type="ECO:0000256" key="3">
    <source>
        <dbReference type="SAM" id="MobiDB-lite"/>
    </source>
</evidence>
<dbReference type="PANTHER" id="PTHR10302:SF27">
    <property type="entry name" value="SINGLE-STRANDED DNA-BINDING PROTEIN"/>
    <property type="match status" value="1"/>
</dbReference>
<sequence>MSGDTVITFTGNLVADPELRFTPSGAAVANFRMANTPRKFNRQTNEWEDGEPVFLGVAVWRQQAEHVAESIKRGDRVIVVGRLTQRQYEATDGSKRSSYEIQADEVAPSLLRATAAVTKATGNAQRGQQPAQQAYGQQSYGQQAQGYGQQQGDPWATQGSTEPPF</sequence>
<evidence type="ECO:0000256" key="1">
    <source>
        <dbReference type="ARBA" id="ARBA00023125"/>
    </source>
</evidence>
<dbReference type="SUPFAM" id="SSF50249">
    <property type="entry name" value="Nucleic acid-binding proteins"/>
    <property type="match status" value="1"/>
</dbReference>
<dbReference type="HAMAP" id="MF_00984">
    <property type="entry name" value="SSB"/>
    <property type="match status" value="1"/>
</dbReference>
<protein>
    <recommendedName>
        <fullName evidence="2">Single-stranded DNA-binding protein</fullName>
    </recommendedName>
</protein>
<dbReference type="NCBIfam" id="TIGR00621">
    <property type="entry name" value="ssb"/>
    <property type="match status" value="1"/>
</dbReference>